<sequence>TGLPQYDKSNHVLGNASWDWTGGLLTNFTYKNLSLVAVFDVKVGADLYSMSARAAYESGKSPETLAGRDAWYRSEEERLAAGIAKGADNWKPTGGFVAPGVIDNGDGTYRPNDIYINPEDYWMSVCRNAPSMFIYDNSYVKCRELTLSYNVPKSWLKNVISGLTVSFVARNPFIVWKNIPNIDPDSNYNNTTGMGLEYGSLPSRRSYGFNVNVKF</sequence>
<gene>
    <name evidence="1" type="ORF">F3D71_30605</name>
</gene>
<reference evidence="1 2" key="1">
    <citation type="journal article" date="2019" name="Nat. Med.">
        <title>A library of human gut bacterial isolates paired with longitudinal multiomics data enables mechanistic microbiome research.</title>
        <authorList>
            <person name="Poyet M."/>
            <person name="Groussin M."/>
            <person name="Gibbons S.M."/>
            <person name="Avila-Pacheco J."/>
            <person name="Jiang X."/>
            <person name="Kearney S.M."/>
            <person name="Perrotta A.R."/>
            <person name="Berdy B."/>
            <person name="Zhao S."/>
            <person name="Lieberman T.D."/>
            <person name="Swanson P.K."/>
            <person name="Smith M."/>
            <person name="Roesemann S."/>
            <person name="Alexander J.E."/>
            <person name="Rich S.A."/>
            <person name="Livny J."/>
            <person name="Vlamakis H."/>
            <person name="Clish C."/>
            <person name="Bullock K."/>
            <person name="Deik A."/>
            <person name="Scott J."/>
            <person name="Pierce K.A."/>
            <person name="Xavier R.J."/>
            <person name="Alm E.J."/>
        </authorList>
    </citation>
    <scope>NUCLEOTIDE SEQUENCE [LARGE SCALE GENOMIC DNA]</scope>
    <source>
        <strain evidence="1 2">BIOML-A163</strain>
    </source>
</reference>
<protein>
    <submittedName>
        <fullName evidence="1">SusC/RagA family TonB-linked outer membrane protein</fullName>
    </submittedName>
</protein>
<dbReference type="AlphaFoldDB" id="A0A5M5BUC5"/>
<evidence type="ECO:0000313" key="1">
    <source>
        <dbReference type="EMBL" id="KAA3932548.1"/>
    </source>
</evidence>
<dbReference type="Proteomes" id="UP000323717">
    <property type="component" value="Unassembled WGS sequence"/>
</dbReference>
<comment type="caution">
    <text evidence="1">The sequence shown here is derived from an EMBL/GenBank/DDBJ whole genome shotgun (WGS) entry which is preliminary data.</text>
</comment>
<evidence type="ECO:0000313" key="2">
    <source>
        <dbReference type="Proteomes" id="UP000323717"/>
    </source>
</evidence>
<proteinExistence type="predicted"/>
<accession>A0A5M5BUC5</accession>
<name>A0A5M5BUC5_BACOV</name>
<dbReference type="EMBL" id="VWLE01000921">
    <property type="protein sequence ID" value="KAA3932548.1"/>
    <property type="molecule type" value="Genomic_DNA"/>
</dbReference>
<organism evidence="1 2">
    <name type="scientific">Bacteroides ovatus</name>
    <dbReference type="NCBI Taxonomy" id="28116"/>
    <lineage>
        <taxon>Bacteria</taxon>
        <taxon>Pseudomonadati</taxon>
        <taxon>Bacteroidota</taxon>
        <taxon>Bacteroidia</taxon>
        <taxon>Bacteroidales</taxon>
        <taxon>Bacteroidaceae</taxon>
        <taxon>Bacteroides</taxon>
    </lineage>
</organism>
<feature type="non-terminal residue" evidence="1">
    <location>
        <position position="1"/>
    </location>
</feature>